<evidence type="ECO:0000313" key="1">
    <source>
        <dbReference type="EMBL" id="RLV85326.1"/>
    </source>
</evidence>
<dbReference type="EMBL" id="QUSF01000251">
    <property type="protein sequence ID" value="RLV85326.1"/>
    <property type="molecule type" value="Genomic_DNA"/>
</dbReference>
<accession>A0A3L8RUT3</accession>
<dbReference type="Proteomes" id="UP000276834">
    <property type="component" value="Unassembled WGS sequence"/>
</dbReference>
<name>A0A3L8RUT3_CHLGU</name>
<organism evidence="1 2">
    <name type="scientific">Chloebia gouldiae</name>
    <name type="common">Gouldian finch</name>
    <name type="synonym">Erythrura gouldiae</name>
    <dbReference type="NCBI Taxonomy" id="44316"/>
    <lineage>
        <taxon>Eukaryota</taxon>
        <taxon>Metazoa</taxon>
        <taxon>Chordata</taxon>
        <taxon>Craniata</taxon>
        <taxon>Vertebrata</taxon>
        <taxon>Euteleostomi</taxon>
        <taxon>Archelosauria</taxon>
        <taxon>Archosauria</taxon>
        <taxon>Dinosauria</taxon>
        <taxon>Saurischia</taxon>
        <taxon>Theropoda</taxon>
        <taxon>Coelurosauria</taxon>
        <taxon>Aves</taxon>
        <taxon>Neognathae</taxon>
        <taxon>Neoaves</taxon>
        <taxon>Telluraves</taxon>
        <taxon>Australaves</taxon>
        <taxon>Passeriformes</taxon>
        <taxon>Passeroidea</taxon>
        <taxon>Passeridae</taxon>
        <taxon>Chloebia</taxon>
    </lineage>
</organism>
<evidence type="ECO:0000313" key="2">
    <source>
        <dbReference type="Proteomes" id="UP000276834"/>
    </source>
</evidence>
<proteinExistence type="predicted"/>
<keyword evidence="2" id="KW-1185">Reference proteome</keyword>
<reference evidence="1 2" key="1">
    <citation type="journal article" date="2018" name="Proc. R. Soc. B">
        <title>A non-coding region near Follistatin controls head colour polymorphism in the Gouldian finch.</title>
        <authorList>
            <person name="Toomey M.B."/>
            <person name="Marques C.I."/>
            <person name="Andrade P."/>
            <person name="Araujo P.M."/>
            <person name="Sabatino S."/>
            <person name="Gazda M.A."/>
            <person name="Afonso S."/>
            <person name="Lopes R.J."/>
            <person name="Corbo J.C."/>
            <person name="Carneiro M."/>
        </authorList>
    </citation>
    <scope>NUCLEOTIDE SEQUENCE [LARGE SCALE GENOMIC DNA]</scope>
    <source>
        <strain evidence="1">Red01</strain>
        <tissue evidence="1">Muscle</tissue>
    </source>
</reference>
<comment type="caution">
    <text evidence="1">The sequence shown here is derived from an EMBL/GenBank/DDBJ whole genome shotgun (WGS) entry which is preliminary data.</text>
</comment>
<sequence>MAGRRRVLPEGGRLQRCAGRRHGLESRQGLRNQCLVTRTGKFFFVFRSRKKLEEWEPRDVHVLRGHAAGGVSSHQSFGVLTFEIQKETHSLCFLHLHGLPELLRAHSGTYLTRCSPAIEKNPALLYMDHRNIFH</sequence>
<dbReference type="AlphaFoldDB" id="A0A3L8RUT3"/>
<gene>
    <name evidence="1" type="ORF">DV515_00016080</name>
</gene>
<protein>
    <submittedName>
        <fullName evidence="1">Uncharacterized protein</fullName>
    </submittedName>
</protein>